<dbReference type="SUPFAM" id="SSF46689">
    <property type="entry name" value="Homeodomain-like"/>
    <property type="match status" value="1"/>
</dbReference>
<keyword evidence="4 5" id="KW-0539">Nucleus</keyword>
<dbReference type="InterPro" id="IPR009057">
    <property type="entry name" value="Homeodomain-like_sf"/>
</dbReference>
<evidence type="ECO:0000256" key="4">
    <source>
        <dbReference type="ARBA" id="ARBA00023242"/>
    </source>
</evidence>
<dbReference type="PROSITE" id="PS50071">
    <property type="entry name" value="HOMEOBOX_2"/>
    <property type="match status" value="1"/>
</dbReference>
<evidence type="ECO:0000256" key="7">
    <source>
        <dbReference type="SAM" id="MobiDB-lite"/>
    </source>
</evidence>
<dbReference type="SMART" id="SM00389">
    <property type="entry name" value="HOX"/>
    <property type="match status" value="1"/>
</dbReference>
<dbReference type="STRING" id="103827.A0A0N5CWQ3"/>
<feature type="domain" description="Homeobox" evidence="8">
    <location>
        <begin position="110"/>
        <end position="170"/>
    </location>
</feature>
<keyword evidence="10" id="KW-1185">Reference proteome</keyword>
<evidence type="ECO:0000259" key="8">
    <source>
        <dbReference type="PROSITE" id="PS50071"/>
    </source>
</evidence>
<dbReference type="PROSITE" id="PS00027">
    <property type="entry name" value="HOMEOBOX_1"/>
    <property type="match status" value="1"/>
</dbReference>
<dbReference type="CDD" id="cd00086">
    <property type="entry name" value="homeodomain"/>
    <property type="match status" value="1"/>
</dbReference>
<dbReference type="OrthoDB" id="3137333at2759"/>
<dbReference type="PANTHER" id="PTHR24340:SF116">
    <property type="entry name" value="HOMEOBOX PROTEIN CEH-28"/>
    <property type="match status" value="1"/>
</dbReference>
<dbReference type="AlphaFoldDB" id="A0A0N5CWQ3"/>
<evidence type="ECO:0000256" key="3">
    <source>
        <dbReference type="ARBA" id="ARBA00023155"/>
    </source>
</evidence>
<feature type="region of interest" description="Disordered" evidence="7">
    <location>
        <begin position="87"/>
        <end position="110"/>
    </location>
</feature>
<dbReference type="InterPro" id="IPR017970">
    <property type="entry name" value="Homeobox_CS"/>
</dbReference>
<proteinExistence type="predicted"/>
<protein>
    <submittedName>
        <fullName evidence="11">Homeobox domain-containing protein</fullName>
    </submittedName>
</protein>
<dbReference type="GO" id="GO:0000978">
    <property type="term" value="F:RNA polymerase II cis-regulatory region sequence-specific DNA binding"/>
    <property type="evidence" value="ECO:0007669"/>
    <property type="project" value="TreeGrafter"/>
</dbReference>
<comment type="subcellular location">
    <subcellularLocation>
        <location evidence="1 5 6">Nucleus</location>
    </subcellularLocation>
</comment>
<evidence type="ECO:0000313" key="10">
    <source>
        <dbReference type="Proteomes" id="UP000276776"/>
    </source>
</evidence>
<evidence type="ECO:0000313" key="9">
    <source>
        <dbReference type="EMBL" id="VDN01932.1"/>
    </source>
</evidence>
<evidence type="ECO:0000256" key="6">
    <source>
        <dbReference type="RuleBase" id="RU000682"/>
    </source>
</evidence>
<evidence type="ECO:0000256" key="2">
    <source>
        <dbReference type="ARBA" id="ARBA00023125"/>
    </source>
</evidence>
<dbReference type="Gene3D" id="1.10.10.60">
    <property type="entry name" value="Homeodomain-like"/>
    <property type="match status" value="1"/>
</dbReference>
<dbReference type="Pfam" id="PF00046">
    <property type="entry name" value="Homeodomain"/>
    <property type="match status" value="1"/>
</dbReference>
<reference evidence="11" key="1">
    <citation type="submission" date="2017-02" db="UniProtKB">
        <authorList>
            <consortium name="WormBaseParasite"/>
        </authorList>
    </citation>
    <scope>IDENTIFICATION</scope>
</reference>
<dbReference type="WBParaSite" id="TCLT_0000478201-mRNA-1">
    <property type="protein sequence ID" value="TCLT_0000478201-mRNA-1"/>
    <property type="gene ID" value="TCLT_0000478201"/>
</dbReference>
<reference evidence="9 10" key="2">
    <citation type="submission" date="2018-11" db="EMBL/GenBank/DDBJ databases">
        <authorList>
            <consortium name="Pathogen Informatics"/>
        </authorList>
    </citation>
    <scope>NUCLEOTIDE SEQUENCE [LARGE SCALE GENOMIC DNA]</scope>
</reference>
<sequence>MVRDTVLPTSSLEDRSATFSLPTTNTNFTKEQLISMDVTNHSRNNKAISVAIRTPQFSFLNQTNVKEFYSLKFGLIDVGEENAEISRTSTVNPSTEDEASKTQAHLRTQQKRRRPRALFTPFQVNMLEERFQIQQYVNAFERERLALILNLTPTQVKIWFQNRRYKYKRMKLDQTLQLSSQFILGHTSFSYLVTHSNF</sequence>
<dbReference type="InterPro" id="IPR001356">
    <property type="entry name" value="HD"/>
</dbReference>
<keyword evidence="3 5" id="KW-0371">Homeobox</keyword>
<name>A0A0N5CWQ3_THECL</name>
<dbReference type="GO" id="GO:0000981">
    <property type="term" value="F:DNA-binding transcription factor activity, RNA polymerase II-specific"/>
    <property type="evidence" value="ECO:0007669"/>
    <property type="project" value="InterPro"/>
</dbReference>
<dbReference type="PRINTS" id="PR00024">
    <property type="entry name" value="HOMEOBOX"/>
</dbReference>
<evidence type="ECO:0000256" key="1">
    <source>
        <dbReference type="ARBA" id="ARBA00004123"/>
    </source>
</evidence>
<dbReference type="EMBL" id="UYYF01004303">
    <property type="protein sequence ID" value="VDN01932.1"/>
    <property type="molecule type" value="Genomic_DNA"/>
</dbReference>
<dbReference type="InterPro" id="IPR050394">
    <property type="entry name" value="Homeobox_NK-like"/>
</dbReference>
<dbReference type="PANTHER" id="PTHR24340">
    <property type="entry name" value="HOMEOBOX PROTEIN NKX"/>
    <property type="match status" value="1"/>
</dbReference>
<evidence type="ECO:0000313" key="11">
    <source>
        <dbReference type="WBParaSite" id="TCLT_0000478201-mRNA-1"/>
    </source>
</evidence>
<dbReference type="GO" id="GO:0005634">
    <property type="term" value="C:nucleus"/>
    <property type="evidence" value="ECO:0007669"/>
    <property type="project" value="UniProtKB-SubCell"/>
</dbReference>
<organism evidence="11">
    <name type="scientific">Thelazia callipaeda</name>
    <name type="common">Oriental eyeworm</name>
    <name type="synonym">Parasitic nematode</name>
    <dbReference type="NCBI Taxonomy" id="103827"/>
    <lineage>
        <taxon>Eukaryota</taxon>
        <taxon>Metazoa</taxon>
        <taxon>Ecdysozoa</taxon>
        <taxon>Nematoda</taxon>
        <taxon>Chromadorea</taxon>
        <taxon>Rhabditida</taxon>
        <taxon>Spirurina</taxon>
        <taxon>Spiruromorpha</taxon>
        <taxon>Thelazioidea</taxon>
        <taxon>Thelaziidae</taxon>
        <taxon>Thelazia</taxon>
    </lineage>
</organism>
<feature type="DNA-binding region" description="Homeobox" evidence="5">
    <location>
        <begin position="112"/>
        <end position="171"/>
    </location>
</feature>
<dbReference type="InterPro" id="IPR020479">
    <property type="entry name" value="HD_metazoa"/>
</dbReference>
<gene>
    <name evidence="9" type="ORF">TCLT_LOCUS4771</name>
</gene>
<dbReference type="Proteomes" id="UP000276776">
    <property type="component" value="Unassembled WGS sequence"/>
</dbReference>
<dbReference type="GO" id="GO:0030154">
    <property type="term" value="P:cell differentiation"/>
    <property type="evidence" value="ECO:0007669"/>
    <property type="project" value="TreeGrafter"/>
</dbReference>
<evidence type="ECO:0000256" key="5">
    <source>
        <dbReference type="PROSITE-ProRule" id="PRU00108"/>
    </source>
</evidence>
<keyword evidence="2 5" id="KW-0238">DNA-binding</keyword>
<accession>A0A0N5CWQ3</accession>